<protein>
    <submittedName>
        <fullName evidence="2">Uncharacterized protein</fullName>
    </submittedName>
</protein>
<evidence type="ECO:0000313" key="3">
    <source>
        <dbReference type="Proteomes" id="UP001497453"/>
    </source>
</evidence>
<evidence type="ECO:0000313" key="2">
    <source>
        <dbReference type="EMBL" id="CAL1712336.1"/>
    </source>
</evidence>
<organism evidence="2 3">
    <name type="scientific">Somion occarium</name>
    <dbReference type="NCBI Taxonomy" id="3059160"/>
    <lineage>
        <taxon>Eukaryota</taxon>
        <taxon>Fungi</taxon>
        <taxon>Dikarya</taxon>
        <taxon>Basidiomycota</taxon>
        <taxon>Agaricomycotina</taxon>
        <taxon>Agaricomycetes</taxon>
        <taxon>Polyporales</taxon>
        <taxon>Cerrenaceae</taxon>
        <taxon>Somion</taxon>
    </lineage>
</organism>
<reference evidence="3" key="1">
    <citation type="submission" date="2024-04" db="EMBL/GenBank/DDBJ databases">
        <authorList>
            <person name="Shaw F."/>
            <person name="Minotto A."/>
        </authorList>
    </citation>
    <scope>NUCLEOTIDE SEQUENCE [LARGE SCALE GENOMIC DNA]</scope>
</reference>
<accession>A0ABP1DX23</accession>
<dbReference type="EMBL" id="OZ037950">
    <property type="protein sequence ID" value="CAL1712336.1"/>
    <property type="molecule type" value="Genomic_DNA"/>
</dbReference>
<sequence>MNVFGQIRNESDRNSAGVIPKLVFRAEVALFVNHEAVSNSEDEAAEDTDYELTSDDEAEELEDIENISEDEPIEVEVSEAGANEVKVVDGGAEYEDEDEEVEDEEEYEGEEEEYEDEEEEYKGEKGDEDTEIRNNVGGDPTDDDNEE</sequence>
<evidence type="ECO:0000256" key="1">
    <source>
        <dbReference type="SAM" id="MobiDB-lite"/>
    </source>
</evidence>
<feature type="compositionally biased region" description="Acidic residues" evidence="1">
    <location>
        <begin position="92"/>
        <end position="130"/>
    </location>
</feature>
<keyword evidence="3" id="KW-1185">Reference proteome</keyword>
<proteinExistence type="predicted"/>
<feature type="region of interest" description="Disordered" evidence="1">
    <location>
        <begin position="36"/>
        <end position="147"/>
    </location>
</feature>
<name>A0ABP1DX23_9APHY</name>
<feature type="compositionally biased region" description="Acidic residues" evidence="1">
    <location>
        <begin position="40"/>
        <end position="77"/>
    </location>
</feature>
<dbReference type="Proteomes" id="UP001497453">
    <property type="component" value="Chromosome 7"/>
</dbReference>
<gene>
    <name evidence="2" type="ORF">GFSPODELE1_LOCUS8783</name>
</gene>